<protein>
    <recommendedName>
        <fullName evidence="4">PepSY domain-containing protein</fullName>
    </recommendedName>
</protein>
<keyword evidence="3" id="KW-1185">Reference proteome</keyword>
<organism evidence="2 3">
    <name type="scientific">Cognatishimia coralii</name>
    <dbReference type="NCBI Taxonomy" id="3083254"/>
    <lineage>
        <taxon>Bacteria</taxon>
        <taxon>Pseudomonadati</taxon>
        <taxon>Pseudomonadota</taxon>
        <taxon>Alphaproteobacteria</taxon>
        <taxon>Rhodobacterales</taxon>
        <taxon>Paracoccaceae</taxon>
        <taxon>Cognatishimia</taxon>
    </lineage>
</organism>
<name>A0ABU8QF93_9RHOB</name>
<feature type="region of interest" description="Disordered" evidence="1">
    <location>
        <begin position="62"/>
        <end position="99"/>
    </location>
</feature>
<sequence length="99" mass="11110">MPASAAPTVEEIIAQLEAQGYTDVSVSRTWLGRIRIEAESGTHEREIVFNQRTGEILRDFWEELEDDGDDDDVEESEEADEEGSDEGDDSEDEDEGDDD</sequence>
<evidence type="ECO:0000256" key="1">
    <source>
        <dbReference type="SAM" id="MobiDB-lite"/>
    </source>
</evidence>
<evidence type="ECO:0008006" key="4">
    <source>
        <dbReference type="Google" id="ProtNLM"/>
    </source>
</evidence>
<proteinExistence type="predicted"/>
<comment type="caution">
    <text evidence="2">The sequence shown here is derived from an EMBL/GenBank/DDBJ whole genome shotgun (WGS) entry which is preliminary data.</text>
</comment>
<reference evidence="2 3" key="1">
    <citation type="submission" date="2024-03" db="EMBL/GenBank/DDBJ databases">
        <title>Cognatishimia coralii sp. nov., a marine bacterium isolated from coral surrounding seawater.</title>
        <authorList>
            <person name="Liu X."/>
            <person name="Liu S."/>
            <person name="Sun H."/>
            <person name="Zhang Y."/>
        </authorList>
    </citation>
    <scope>NUCLEOTIDE SEQUENCE [LARGE SCALE GENOMIC DNA]</scope>
    <source>
        <strain evidence="2 3">D5M38</strain>
    </source>
</reference>
<gene>
    <name evidence="2" type="ORF">WG622_07540</name>
</gene>
<dbReference type="EMBL" id="JBBGAZ010000003">
    <property type="protein sequence ID" value="MEJ5218089.1"/>
    <property type="molecule type" value="Genomic_DNA"/>
</dbReference>
<evidence type="ECO:0000313" key="2">
    <source>
        <dbReference type="EMBL" id="MEJ5218089.1"/>
    </source>
</evidence>
<accession>A0ABU8QF93</accession>
<evidence type="ECO:0000313" key="3">
    <source>
        <dbReference type="Proteomes" id="UP001368270"/>
    </source>
</evidence>
<dbReference type="RefSeq" id="WP_339403033.1">
    <property type="nucleotide sequence ID" value="NZ_JBBGAZ010000003.1"/>
</dbReference>
<dbReference type="Proteomes" id="UP001368270">
    <property type="component" value="Unassembled WGS sequence"/>
</dbReference>